<dbReference type="AlphaFoldDB" id="A0A2T9YH55"/>
<dbReference type="PANTHER" id="PTHR46041">
    <property type="entry name" value="MITOCHONDRIAL INNER MEMBRANE PROTEASE SUBUNIT 2"/>
    <property type="match status" value="1"/>
</dbReference>
<dbReference type="SUPFAM" id="SSF51306">
    <property type="entry name" value="LexA/Signal peptidase"/>
    <property type="match status" value="1"/>
</dbReference>
<evidence type="ECO:0000256" key="8">
    <source>
        <dbReference type="ARBA" id="ARBA00022989"/>
    </source>
</evidence>
<evidence type="ECO:0000259" key="12">
    <source>
        <dbReference type="Pfam" id="PF10502"/>
    </source>
</evidence>
<evidence type="ECO:0000256" key="9">
    <source>
        <dbReference type="ARBA" id="ARBA00023128"/>
    </source>
</evidence>
<comment type="subcellular location">
    <subcellularLocation>
        <location evidence="1">Mitochondrion inner membrane</location>
        <topology evidence="1">Single-pass membrane protein</topology>
    </subcellularLocation>
</comment>
<comment type="caution">
    <text evidence="13">The sequence shown here is derived from an EMBL/GenBank/DDBJ whole genome shotgun (WGS) entry which is preliminary data.</text>
</comment>
<evidence type="ECO:0000256" key="4">
    <source>
        <dbReference type="ARBA" id="ARBA00022670"/>
    </source>
</evidence>
<reference evidence="13 14" key="1">
    <citation type="journal article" date="2018" name="MBio">
        <title>Comparative Genomics Reveals the Core Gene Toolbox for the Fungus-Insect Symbiosis.</title>
        <authorList>
            <person name="Wang Y."/>
            <person name="Stata M."/>
            <person name="Wang W."/>
            <person name="Stajich J.E."/>
            <person name="White M.M."/>
            <person name="Moncalvo J.M."/>
        </authorList>
    </citation>
    <scope>NUCLEOTIDE SEQUENCE [LARGE SCALE GENOMIC DNA]</scope>
    <source>
        <strain evidence="13 14">SWE-8-4</strain>
    </source>
</reference>
<keyword evidence="14" id="KW-1185">Reference proteome</keyword>
<evidence type="ECO:0000256" key="2">
    <source>
        <dbReference type="ARBA" id="ARBA00007066"/>
    </source>
</evidence>
<sequence length="171" mass="19707">MLKQFYRLKPLLWLPVAVFVNNHIVSVTFIEGRSMQPALNPDTNRLRKDFVLLNKFVSGSFSKTHLKKGDVVTLYNPQEPEELITKRIIAMPGDSVFPNTNSRFFKYAPINIPEGHCWIEGDEGFHSFDSNSFGYVPLGLIQSKVSFVLYPFYRFGFVQSKIPNWKISRIS</sequence>
<evidence type="ECO:0000256" key="5">
    <source>
        <dbReference type="ARBA" id="ARBA00022692"/>
    </source>
</evidence>
<accession>A0A2T9YH55</accession>
<evidence type="ECO:0000313" key="13">
    <source>
        <dbReference type="EMBL" id="PVU91671.1"/>
    </source>
</evidence>
<dbReference type="InterPro" id="IPR000223">
    <property type="entry name" value="Pept_S26A_signal_pept_1"/>
</dbReference>
<dbReference type="OrthoDB" id="308440at2759"/>
<evidence type="ECO:0000256" key="11">
    <source>
        <dbReference type="PIRSR" id="PIRSR600223-1"/>
    </source>
</evidence>
<name>A0A2T9YH55_9FUNG</name>
<keyword evidence="6" id="KW-0999">Mitochondrion inner membrane</keyword>
<keyword evidence="10" id="KW-0472">Membrane</keyword>
<dbReference type="STRING" id="133385.A0A2T9YH55"/>
<dbReference type="InterPro" id="IPR036286">
    <property type="entry name" value="LexA/Signal_pep-like_sf"/>
</dbReference>
<feature type="active site" evidence="11">
    <location>
        <position position="34"/>
    </location>
</feature>
<dbReference type="InterPro" id="IPR037730">
    <property type="entry name" value="IMP2"/>
</dbReference>
<keyword evidence="4" id="KW-0645">Protease</keyword>
<evidence type="ECO:0000313" key="14">
    <source>
        <dbReference type="Proteomes" id="UP000245383"/>
    </source>
</evidence>
<dbReference type="GO" id="GO:0006627">
    <property type="term" value="P:protein processing involved in protein targeting to mitochondrion"/>
    <property type="evidence" value="ECO:0007669"/>
    <property type="project" value="InterPro"/>
</dbReference>
<keyword evidence="8" id="KW-1133">Transmembrane helix</keyword>
<evidence type="ECO:0000256" key="3">
    <source>
        <dbReference type="ARBA" id="ARBA00013650"/>
    </source>
</evidence>
<keyword evidence="7" id="KW-0378">Hydrolase</keyword>
<dbReference type="PRINTS" id="PR00727">
    <property type="entry name" value="LEADERPTASE"/>
</dbReference>
<dbReference type="Proteomes" id="UP000245383">
    <property type="component" value="Unassembled WGS sequence"/>
</dbReference>
<feature type="active site" evidence="11">
    <location>
        <position position="86"/>
    </location>
</feature>
<dbReference type="Gene3D" id="2.10.109.10">
    <property type="entry name" value="Umud Fragment, subunit A"/>
    <property type="match status" value="1"/>
</dbReference>
<keyword evidence="5" id="KW-0812">Transmembrane</keyword>
<dbReference type="GO" id="GO:0042720">
    <property type="term" value="C:mitochondrial inner membrane peptidase complex"/>
    <property type="evidence" value="ECO:0007669"/>
    <property type="project" value="InterPro"/>
</dbReference>
<protein>
    <recommendedName>
        <fullName evidence="3">Mitochondrial inner membrane protease subunit 2</fullName>
    </recommendedName>
</protein>
<dbReference type="PANTHER" id="PTHR46041:SF2">
    <property type="entry name" value="MITOCHONDRIAL INNER MEMBRANE PROTEASE SUBUNIT 2"/>
    <property type="match status" value="1"/>
</dbReference>
<dbReference type="EMBL" id="MBFR01000189">
    <property type="protein sequence ID" value="PVU91671.1"/>
    <property type="molecule type" value="Genomic_DNA"/>
</dbReference>
<dbReference type="CDD" id="cd06530">
    <property type="entry name" value="S26_SPase_I"/>
    <property type="match status" value="1"/>
</dbReference>
<gene>
    <name evidence="13" type="ORF">BB561_004264</name>
</gene>
<dbReference type="GO" id="GO:0004252">
    <property type="term" value="F:serine-type endopeptidase activity"/>
    <property type="evidence" value="ECO:0007669"/>
    <property type="project" value="InterPro"/>
</dbReference>
<dbReference type="GO" id="GO:0006465">
    <property type="term" value="P:signal peptide processing"/>
    <property type="evidence" value="ECO:0007669"/>
    <property type="project" value="InterPro"/>
</dbReference>
<organism evidence="13 14">
    <name type="scientific">Smittium simulii</name>
    <dbReference type="NCBI Taxonomy" id="133385"/>
    <lineage>
        <taxon>Eukaryota</taxon>
        <taxon>Fungi</taxon>
        <taxon>Fungi incertae sedis</taxon>
        <taxon>Zoopagomycota</taxon>
        <taxon>Kickxellomycotina</taxon>
        <taxon>Harpellomycetes</taxon>
        <taxon>Harpellales</taxon>
        <taxon>Legeriomycetaceae</taxon>
        <taxon>Smittium</taxon>
    </lineage>
</organism>
<evidence type="ECO:0000256" key="1">
    <source>
        <dbReference type="ARBA" id="ARBA00004434"/>
    </source>
</evidence>
<proteinExistence type="inferred from homology"/>
<dbReference type="InterPro" id="IPR019533">
    <property type="entry name" value="Peptidase_S26"/>
</dbReference>
<comment type="similarity">
    <text evidence="2">Belongs to the peptidase S26 family. IMP2 subfamily.</text>
</comment>
<evidence type="ECO:0000256" key="6">
    <source>
        <dbReference type="ARBA" id="ARBA00022792"/>
    </source>
</evidence>
<feature type="domain" description="Peptidase S26" evidence="12">
    <location>
        <begin position="14"/>
        <end position="96"/>
    </location>
</feature>
<dbReference type="Pfam" id="PF10502">
    <property type="entry name" value="Peptidase_S26"/>
    <property type="match status" value="1"/>
</dbReference>
<evidence type="ECO:0000256" key="7">
    <source>
        <dbReference type="ARBA" id="ARBA00022801"/>
    </source>
</evidence>
<evidence type="ECO:0000256" key="10">
    <source>
        <dbReference type="ARBA" id="ARBA00023136"/>
    </source>
</evidence>
<keyword evidence="9" id="KW-0496">Mitochondrion</keyword>